<protein>
    <recommendedName>
        <fullName evidence="3">Capsule polysaccharide biosynthesis protein</fullName>
    </recommendedName>
</protein>
<evidence type="ECO:0008006" key="3">
    <source>
        <dbReference type="Google" id="ProtNLM"/>
    </source>
</evidence>
<dbReference type="HOGENOM" id="CLU_592813_0_0_10"/>
<comment type="caution">
    <text evidence="1">The sequence shown here is derived from an EMBL/GenBank/DDBJ whole genome shotgun (WGS) entry which is preliminary data.</text>
</comment>
<dbReference type="AlphaFoldDB" id="F5ISI5"/>
<sequence>MYTTRKEYLNLIQQLQEAVFPKLKKCWRSNIWPIVQIQVGYYLHLIYIGKINGTDVQPIQASILDERVSLRDFKLFIRSVCRLIILYPKWKGKLKNKILLSGFKAHNTGIYNQYIDPYKEILKKNNEESETIFIDDIFSDYQNDFYLLCRHLHIVILFLSRIKNKIFSNQIKNIKYNANLIKSFFTEQTSLDAHYIESLVYSSVAENHFYYIYFKYLLKIISPRKVWCYVYYNNQQSALIRGANSLKIATCEYQHSAISDNHFAYTRWSKIYEYSYHFPHTFYVWNEDDKKLIIRNFSENSFQPQVIVSGNYYLLSQKENTQYISKETNNDILICLQGMWIPQFIEDTIAESDTRKWYIRLHPRYPQDRPHLLSLCKKYPDRVEIEEANRQPLYELFKKVSTLLVSFSGTAIEAKEFRLKVIIFGEEGYNSYKDFINNGDFSYVDSKDNLLKIMEKNKTIS</sequence>
<dbReference type="EMBL" id="ADLV01000002">
    <property type="protein sequence ID" value="EGK01930.1"/>
    <property type="molecule type" value="Genomic_DNA"/>
</dbReference>
<proteinExistence type="predicted"/>
<keyword evidence="2" id="KW-1185">Reference proteome</keyword>
<organism evidence="1 2">
    <name type="scientific">Dysgonomonas gadei ATCC BAA-286</name>
    <dbReference type="NCBI Taxonomy" id="742766"/>
    <lineage>
        <taxon>Bacteria</taxon>
        <taxon>Pseudomonadati</taxon>
        <taxon>Bacteroidota</taxon>
        <taxon>Bacteroidia</taxon>
        <taxon>Bacteroidales</taxon>
        <taxon>Dysgonomonadaceae</taxon>
        <taxon>Dysgonomonas</taxon>
    </lineage>
</organism>
<dbReference type="STRING" id="742766.HMPREF9455_00052"/>
<dbReference type="OrthoDB" id="8704783at2"/>
<accession>F5ISI5</accession>
<dbReference type="eggNOG" id="ENOG503334D">
    <property type="taxonomic scope" value="Bacteria"/>
</dbReference>
<dbReference type="RefSeq" id="WP_006797552.1">
    <property type="nucleotide sequence ID" value="NZ_GL891979.1"/>
</dbReference>
<dbReference type="Proteomes" id="UP000004913">
    <property type="component" value="Unassembled WGS sequence"/>
</dbReference>
<evidence type="ECO:0000313" key="1">
    <source>
        <dbReference type="EMBL" id="EGK01930.1"/>
    </source>
</evidence>
<reference evidence="1 2" key="1">
    <citation type="submission" date="2011-04" db="EMBL/GenBank/DDBJ databases">
        <title>The Genome Sequence of Dysgonomonas gadei ATCC BAA-286.</title>
        <authorList>
            <consortium name="The Broad Institute Genome Sequencing Platform"/>
            <person name="Earl A."/>
            <person name="Ward D."/>
            <person name="Feldgarden M."/>
            <person name="Gevers D."/>
            <person name="Pudlo N."/>
            <person name="Martens E."/>
            <person name="Allen-Vercoe E."/>
            <person name="Young S.K."/>
            <person name="Zeng Q."/>
            <person name="Gargeya S."/>
            <person name="Fitzgerald M."/>
            <person name="Haas B."/>
            <person name="Abouelleil A."/>
            <person name="Alvarado L."/>
            <person name="Arachchi H.M."/>
            <person name="Berlin A."/>
            <person name="Brown A."/>
            <person name="Chapman S.B."/>
            <person name="Chen Z."/>
            <person name="Dunbar C."/>
            <person name="Freedman E."/>
            <person name="Gearin G."/>
            <person name="Gellesch M."/>
            <person name="Goldberg J."/>
            <person name="Griggs A."/>
            <person name="Gujja S."/>
            <person name="Heiman D."/>
            <person name="Howarth C."/>
            <person name="Larson L."/>
            <person name="Lui A."/>
            <person name="MacDonald P.J.P."/>
            <person name="Mehta T."/>
            <person name="Montmayeur A."/>
            <person name="Murphy C."/>
            <person name="Neiman D."/>
            <person name="Pearson M."/>
            <person name="Priest M."/>
            <person name="Roberts A."/>
            <person name="Saif S."/>
            <person name="Shea T."/>
            <person name="Shenoy N."/>
            <person name="Sisk P."/>
            <person name="Stolte C."/>
            <person name="Sykes S."/>
            <person name="Yandava C."/>
            <person name="Wortman J."/>
            <person name="Nusbaum C."/>
            <person name="Birren B."/>
        </authorList>
    </citation>
    <scope>NUCLEOTIDE SEQUENCE [LARGE SCALE GENOMIC DNA]</scope>
    <source>
        <strain evidence="1 2">ATCC BAA-286</strain>
    </source>
</reference>
<gene>
    <name evidence="1" type="ORF">HMPREF9455_00052</name>
</gene>
<name>F5ISI5_9BACT</name>
<evidence type="ECO:0000313" key="2">
    <source>
        <dbReference type="Proteomes" id="UP000004913"/>
    </source>
</evidence>